<dbReference type="Pfam" id="PF00664">
    <property type="entry name" value="ABC_membrane"/>
    <property type="match status" value="1"/>
</dbReference>
<comment type="caution">
    <text evidence="10">The sequence shown here is derived from an EMBL/GenBank/DDBJ whole genome shotgun (WGS) entry which is preliminary data.</text>
</comment>
<dbReference type="OrthoDB" id="9806127at2"/>
<keyword evidence="11" id="KW-1185">Reference proteome</keyword>
<dbReference type="SMART" id="SM00382">
    <property type="entry name" value="AAA"/>
    <property type="match status" value="1"/>
</dbReference>
<dbReference type="PANTHER" id="PTHR24221:SF654">
    <property type="entry name" value="ATP-BINDING CASSETTE SUB-FAMILY B MEMBER 6"/>
    <property type="match status" value="1"/>
</dbReference>
<dbReference type="InterPro" id="IPR039421">
    <property type="entry name" value="Type_1_exporter"/>
</dbReference>
<dbReference type="InterPro" id="IPR003439">
    <property type="entry name" value="ABC_transporter-like_ATP-bd"/>
</dbReference>
<dbReference type="GO" id="GO:0016887">
    <property type="term" value="F:ATP hydrolysis activity"/>
    <property type="evidence" value="ECO:0007669"/>
    <property type="project" value="InterPro"/>
</dbReference>
<dbReference type="InterPro" id="IPR003593">
    <property type="entry name" value="AAA+_ATPase"/>
</dbReference>
<proteinExistence type="predicted"/>
<feature type="domain" description="ABC transmembrane type-1" evidence="9">
    <location>
        <begin position="22"/>
        <end position="298"/>
    </location>
</feature>
<dbReference type="InterPro" id="IPR011527">
    <property type="entry name" value="ABC1_TM_dom"/>
</dbReference>
<dbReference type="SUPFAM" id="SSF90123">
    <property type="entry name" value="ABC transporter transmembrane region"/>
    <property type="match status" value="1"/>
</dbReference>
<dbReference type="PROSITE" id="PS50929">
    <property type="entry name" value="ABC_TM1F"/>
    <property type="match status" value="1"/>
</dbReference>
<dbReference type="GO" id="GO:0005524">
    <property type="term" value="F:ATP binding"/>
    <property type="evidence" value="ECO:0007669"/>
    <property type="project" value="UniProtKB-KW"/>
</dbReference>
<evidence type="ECO:0000256" key="2">
    <source>
        <dbReference type="ARBA" id="ARBA00022692"/>
    </source>
</evidence>
<evidence type="ECO:0000256" key="4">
    <source>
        <dbReference type="ARBA" id="ARBA00022840"/>
    </source>
</evidence>
<evidence type="ECO:0000256" key="5">
    <source>
        <dbReference type="ARBA" id="ARBA00022989"/>
    </source>
</evidence>
<dbReference type="GO" id="GO:0005886">
    <property type="term" value="C:plasma membrane"/>
    <property type="evidence" value="ECO:0007669"/>
    <property type="project" value="UniProtKB-SubCell"/>
</dbReference>
<dbReference type="AlphaFoldDB" id="A0A4R5AB80"/>
<feature type="domain" description="ABC transporter" evidence="8">
    <location>
        <begin position="333"/>
        <end position="551"/>
    </location>
</feature>
<keyword evidence="4 10" id="KW-0067">ATP-binding</keyword>
<gene>
    <name evidence="10" type="ORF">E1262_16850</name>
</gene>
<dbReference type="InterPro" id="IPR036640">
    <property type="entry name" value="ABC1_TM_sf"/>
</dbReference>
<evidence type="ECO:0000259" key="8">
    <source>
        <dbReference type="PROSITE" id="PS50893"/>
    </source>
</evidence>
<evidence type="ECO:0000259" key="9">
    <source>
        <dbReference type="PROSITE" id="PS50929"/>
    </source>
</evidence>
<keyword evidence="5 7" id="KW-1133">Transmembrane helix</keyword>
<keyword evidence="6 7" id="KW-0472">Membrane</keyword>
<evidence type="ECO:0000256" key="6">
    <source>
        <dbReference type="ARBA" id="ARBA00023136"/>
    </source>
</evidence>
<protein>
    <submittedName>
        <fullName evidence="10">ABC transporter ATP-binding protein</fullName>
    </submittedName>
</protein>
<dbReference type="GO" id="GO:0140359">
    <property type="term" value="F:ABC-type transporter activity"/>
    <property type="evidence" value="ECO:0007669"/>
    <property type="project" value="InterPro"/>
</dbReference>
<dbReference type="Proteomes" id="UP000295217">
    <property type="component" value="Unassembled WGS sequence"/>
</dbReference>
<reference evidence="10 11" key="1">
    <citation type="submission" date="2019-02" db="EMBL/GenBank/DDBJ databases">
        <title>Draft genome sequences of novel Actinobacteria.</title>
        <authorList>
            <person name="Sahin N."/>
            <person name="Ay H."/>
            <person name="Saygin H."/>
        </authorList>
    </citation>
    <scope>NUCLEOTIDE SEQUENCE [LARGE SCALE GENOMIC DNA]</scope>
    <source>
        <strain evidence="10 11">8K307</strain>
    </source>
</reference>
<dbReference type="InterPro" id="IPR017871">
    <property type="entry name" value="ABC_transporter-like_CS"/>
</dbReference>
<evidence type="ECO:0000313" key="11">
    <source>
        <dbReference type="Proteomes" id="UP000295217"/>
    </source>
</evidence>
<dbReference type="Pfam" id="PF00005">
    <property type="entry name" value="ABC_tran"/>
    <property type="match status" value="1"/>
</dbReference>
<evidence type="ECO:0000256" key="3">
    <source>
        <dbReference type="ARBA" id="ARBA00022741"/>
    </source>
</evidence>
<dbReference type="Gene3D" id="1.20.1560.10">
    <property type="entry name" value="ABC transporter type 1, transmembrane domain"/>
    <property type="match status" value="1"/>
</dbReference>
<feature type="transmembrane region" description="Helical" evidence="7">
    <location>
        <begin position="54"/>
        <end position="73"/>
    </location>
</feature>
<feature type="transmembrane region" description="Helical" evidence="7">
    <location>
        <begin position="21"/>
        <end position="42"/>
    </location>
</feature>
<dbReference type="PROSITE" id="PS00211">
    <property type="entry name" value="ABC_TRANSPORTER_1"/>
    <property type="match status" value="1"/>
</dbReference>
<dbReference type="EMBL" id="SMLB01000023">
    <property type="protein sequence ID" value="TDD68074.1"/>
    <property type="molecule type" value="Genomic_DNA"/>
</dbReference>
<dbReference type="RefSeq" id="WP_132104309.1">
    <property type="nucleotide sequence ID" value="NZ_SMLB01000023.1"/>
</dbReference>
<comment type="subcellular location">
    <subcellularLocation>
        <location evidence="1">Cell membrane</location>
        <topology evidence="1">Multi-pass membrane protein</topology>
    </subcellularLocation>
</comment>
<dbReference type="PROSITE" id="PS50893">
    <property type="entry name" value="ABC_TRANSPORTER_2"/>
    <property type="match status" value="1"/>
</dbReference>
<sequence length="551" mass="58334">MSAVRRLLPVIASRPRPLIETLICNIVVQLGTLGLAAGLALLIGRTLAGDPADIYVAGALLAAAAVVTALATWRESMASHDLAYGLIGILRDRIFTALRRSLPDRRRRRHSGDLTSTALADVETLEWLYAHTVAQTLTAALVLAITVTVSVLITPWLLLIWVPLLVAGVATPWLTSRVARRQAAALAVDGVTLRSDMIDTVHGLRELRAANALDRRRRQIAARTASMTRMQAKVASRLGLERGIADALLALAALGSLAVAALTHDTLAPELVPLAFTVSTAALAPAAQISDLLRNAGTLRESAHRIVEILDRPPATRDAPPSDEPFPDLGTGLEFRDVSFTYDERTTTLDRVSFTIRPGETVALVGPSGAGKTTCARLALRLWDPDDGTILVAGHDATTLPDTRLRELVSAVPQDAPVLTGTIESNLRLGAPTASAHILEDAAKQAGIVSPDAGLPRGLASDVGERGAALSGGQRARVAIARALVNRPAILILDEATAALDPEADAAISAFLRRPSTRATLVIAHRPATIAACDRTIQLRDGRIVLDDHTM</sequence>
<dbReference type="InterPro" id="IPR027417">
    <property type="entry name" value="P-loop_NTPase"/>
</dbReference>
<organism evidence="10 11">
    <name type="scientific">Jiangella aurantiaca</name>
    <dbReference type="NCBI Taxonomy" id="2530373"/>
    <lineage>
        <taxon>Bacteria</taxon>
        <taxon>Bacillati</taxon>
        <taxon>Actinomycetota</taxon>
        <taxon>Actinomycetes</taxon>
        <taxon>Jiangellales</taxon>
        <taxon>Jiangellaceae</taxon>
        <taxon>Jiangella</taxon>
    </lineage>
</organism>
<evidence type="ECO:0000256" key="7">
    <source>
        <dbReference type="SAM" id="Phobius"/>
    </source>
</evidence>
<dbReference type="SUPFAM" id="SSF52540">
    <property type="entry name" value="P-loop containing nucleoside triphosphate hydrolases"/>
    <property type="match status" value="1"/>
</dbReference>
<name>A0A4R5AB80_9ACTN</name>
<evidence type="ECO:0000313" key="10">
    <source>
        <dbReference type="EMBL" id="TDD68074.1"/>
    </source>
</evidence>
<dbReference type="Gene3D" id="3.40.50.300">
    <property type="entry name" value="P-loop containing nucleotide triphosphate hydrolases"/>
    <property type="match status" value="1"/>
</dbReference>
<accession>A0A4R5AB80</accession>
<keyword evidence="3" id="KW-0547">Nucleotide-binding</keyword>
<dbReference type="PANTHER" id="PTHR24221">
    <property type="entry name" value="ATP-BINDING CASSETTE SUB-FAMILY B"/>
    <property type="match status" value="1"/>
</dbReference>
<evidence type="ECO:0000256" key="1">
    <source>
        <dbReference type="ARBA" id="ARBA00004651"/>
    </source>
</evidence>
<keyword evidence="2 7" id="KW-0812">Transmembrane</keyword>